<dbReference type="EMBL" id="OP413838">
    <property type="protein sequence ID" value="UYL64861.1"/>
    <property type="molecule type" value="Genomic_DNA"/>
</dbReference>
<sequence>MEDKGMNQKGKTATKKDEICPLCKYYDGQRCQHPDRAFFKRDEACHAFSPKSVASRKEYIEATKRRQQISQAVSKLLRAIDKEYQRKSIDKEGVLKAAETIWIWSRYYQPVNHPSERVEEARKAAEQVSDRGLKALLLKVVREKELYEAYEVINKARVKMIEWTEAAKQVTVNKVSKLLSGDDKVVWDILTSNDDDFEKVLKARKPITINTRRAPMINPYLKRFINLLLINERLPLEDVPPNVADELIDRELATIDEEAKMLVITEYALSLFL</sequence>
<accession>A0ABY6GLZ9</accession>
<dbReference type="Proteomes" id="UP001156193">
    <property type="component" value="Segment"/>
</dbReference>
<proteinExistence type="predicted"/>
<reference evidence="1 2" key="1">
    <citation type="submission" date="2022-09" db="EMBL/GenBank/DDBJ databases">
        <title>Evolutionary Diversification of Methanotrophic Ca. Methanophagales (ANME-1) and Their Expansive Virome.</title>
        <authorList>
            <person name="Laso-Perez R."/>
            <person name="Wu F."/>
            <person name="Cremiere A."/>
            <person name="Speth D."/>
            <person name="Magyar J.S."/>
            <person name="Krupovic M."/>
            <person name="Orphan V.J."/>
        </authorList>
    </citation>
    <scope>NUCLEOTIDE SEQUENCE [LARGE SCALE GENOMIC DNA]</scope>
    <source>
        <strain evidence="1">PBV299</strain>
    </source>
</reference>
<protein>
    <submittedName>
        <fullName evidence="1">Uncharacterized protein</fullName>
    </submittedName>
</protein>
<keyword evidence="2" id="KW-1185">Reference proteome</keyword>
<evidence type="ECO:0000313" key="2">
    <source>
        <dbReference type="Proteomes" id="UP001156193"/>
    </source>
</evidence>
<organism evidence="1 2">
    <name type="scientific">Methanophagales virus PBV299</name>
    <dbReference type="NCBI Taxonomy" id="2987730"/>
    <lineage>
        <taxon>Viruses</taxon>
        <taxon>Duplodnaviria</taxon>
        <taxon>Heunggongvirae</taxon>
        <taxon>Uroviricota</taxon>
        <taxon>Caudoviricetes</taxon>
        <taxon>Nakonvirales</taxon>
        <taxon>Ahpuchviridae</taxon>
        <taxon>Kisinvirus</taxon>
        <taxon>Kisinvirus pescaderoense</taxon>
    </lineage>
</organism>
<name>A0ABY6GLZ9_9CAUD</name>
<gene>
    <name evidence="1" type="ORF">OFDIEDLO_00065</name>
</gene>
<evidence type="ECO:0000313" key="1">
    <source>
        <dbReference type="EMBL" id="UYL64861.1"/>
    </source>
</evidence>